<proteinExistence type="predicted"/>
<accession>A0ABW6R8J0</accession>
<feature type="domain" description="STAS" evidence="1">
    <location>
        <begin position="36"/>
        <end position="116"/>
    </location>
</feature>
<gene>
    <name evidence="2" type="ORF">ACFYV7_39985</name>
</gene>
<reference evidence="2 3" key="1">
    <citation type="submission" date="2024-10" db="EMBL/GenBank/DDBJ databases">
        <title>The Natural Products Discovery Center: Release of the First 8490 Sequenced Strains for Exploring Actinobacteria Biosynthetic Diversity.</title>
        <authorList>
            <person name="Kalkreuter E."/>
            <person name="Kautsar S.A."/>
            <person name="Yang D."/>
            <person name="Bader C.D."/>
            <person name="Teijaro C.N."/>
            <person name="Fluegel L."/>
            <person name="Davis C.M."/>
            <person name="Simpson J.R."/>
            <person name="Lauterbach L."/>
            <person name="Steele A.D."/>
            <person name="Gui C."/>
            <person name="Meng S."/>
            <person name="Li G."/>
            <person name="Viehrig K."/>
            <person name="Ye F."/>
            <person name="Su P."/>
            <person name="Kiefer A.F."/>
            <person name="Nichols A."/>
            <person name="Cepeda A.J."/>
            <person name="Yan W."/>
            <person name="Fan B."/>
            <person name="Jiang Y."/>
            <person name="Adhikari A."/>
            <person name="Zheng C.-J."/>
            <person name="Schuster L."/>
            <person name="Cowan T.M."/>
            <person name="Smanski M.J."/>
            <person name="Chevrette M.G."/>
            <person name="De Carvalho L.P.S."/>
            <person name="Shen B."/>
        </authorList>
    </citation>
    <scope>NUCLEOTIDE SEQUENCE [LARGE SCALE GENOMIC DNA]</scope>
    <source>
        <strain evidence="2 3">NPDC003040</strain>
    </source>
</reference>
<dbReference type="InterPro" id="IPR002645">
    <property type="entry name" value="STAS_dom"/>
</dbReference>
<evidence type="ECO:0000313" key="2">
    <source>
        <dbReference type="EMBL" id="MFF3229025.1"/>
    </source>
</evidence>
<dbReference type="CDD" id="cd07043">
    <property type="entry name" value="STAS_anti-anti-sigma_factors"/>
    <property type="match status" value="1"/>
</dbReference>
<dbReference type="InterPro" id="IPR036513">
    <property type="entry name" value="STAS_dom_sf"/>
</dbReference>
<comment type="caution">
    <text evidence="2">The sequence shown here is derived from an EMBL/GenBank/DDBJ whole genome shotgun (WGS) entry which is preliminary data.</text>
</comment>
<dbReference type="Proteomes" id="UP001601948">
    <property type="component" value="Unassembled WGS sequence"/>
</dbReference>
<evidence type="ECO:0000313" key="3">
    <source>
        <dbReference type="Proteomes" id="UP001601948"/>
    </source>
</evidence>
<evidence type="ECO:0000259" key="1">
    <source>
        <dbReference type="PROSITE" id="PS50801"/>
    </source>
</evidence>
<dbReference type="EMBL" id="JBIAPI010000017">
    <property type="protein sequence ID" value="MFF3229025.1"/>
    <property type="molecule type" value="Genomic_DNA"/>
</dbReference>
<dbReference type="Gene3D" id="3.30.750.24">
    <property type="entry name" value="STAS domain"/>
    <property type="match status" value="1"/>
</dbReference>
<dbReference type="SUPFAM" id="SSF52091">
    <property type="entry name" value="SpoIIaa-like"/>
    <property type="match status" value="1"/>
</dbReference>
<dbReference type="InterPro" id="IPR058548">
    <property type="entry name" value="MlaB-like_STAS"/>
</dbReference>
<dbReference type="Pfam" id="PF13466">
    <property type="entry name" value="STAS_2"/>
    <property type="match status" value="1"/>
</dbReference>
<name>A0ABW6R8J0_9NOCA</name>
<sequence>MSSSSAILAVAPRSQRYVDLEPGEVRCFPLEQPPRVAMRGDIDLTAELQLDMAYQELAQLAPADVIIDLAEVTFVGCVALRLLVALTARLTPTGHKLTILSPSPPARRLLELAGFL</sequence>
<dbReference type="PROSITE" id="PS50801">
    <property type="entry name" value="STAS"/>
    <property type="match status" value="1"/>
</dbReference>
<organism evidence="2 3">
    <name type="scientific">Nocardia suismassiliense</name>
    <dbReference type="NCBI Taxonomy" id="2077092"/>
    <lineage>
        <taxon>Bacteria</taxon>
        <taxon>Bacillati</taxon>
        <taxon>Actinomycetota</taxon>
        <taxon>Actinomycetes</taxon>
        <taxon>Mycobacteriales</taxon>
        <taxon>Nocardiaceae</taxon>
        <taxon>Nocardia</taxon>
    </lineage>
</organism>
<protein>
    <submittedName>
        <fullName evidence="2">STAS domain-containing protein</fullName>
    </submittedName>
</protein>
<keyword evidence="3" id="KW-1185">Reference proteome</keyword>
<dbReference type="RefSeq" id="WP_387726344.1">
    <property type="nucleotide sequence ID" value="NZ_JBIAPI010000017.1"/>
</dbReference>